<dbReference type="PANTHER" id="PTHR22893:SF91">
    <property type="entry name" value="NADPH DEHYDROGENASE 2-RELATED"/>
    <property type="match status" value="1"/>
</dbReference>
<comment type="similarity">
    <text evidence="2">Belongs to the NADH:flavin oxidoreductase/NADH oxidase family.</text>
</comment>
<dbReference type="eggNOG" id="KOG0134">
    <property type="taxonomic scope" value="Eukaryota"/>
</dbReference>
<reference evidence="6 7" key="1">
    <citation type="journal article" date="2011" name="Proc. Natl. Acad. Sci. U.S.A.">
        <title>Evolutionary erosion of yeast sex chromosomes by mating-type switching accidents.</title>
        <authorList>
            <person name="Gordon J.L."/>
            <person name="Armisen D."/>
            <person name="Proux-Wera E."/>
            <person name="Oheigeartaigh S.S."/>
            <person name="Byrne K.P."/>
            <person name="Wolfe K.H."/>
        </authorList>
    </citation>
    <scope>NUCLEOTIDE SEQUENCE [LARGE SCALE GENOMIC DNA]</scope>
    <source>
        <strain evidence="7">ATCC 34711 / CBS 6284 / DSM 70876 / NBRC 10599 / NRRL Y-10934 / UCD 77-7</strain>
    </source>
</reference>
<dbReference type="InParanoid" id="I2H6K8"/>
<dbReference type="Proteomes" id="UP000002866">
    <property type="component" value="Chromosome 7"/>
</dbReference>
<name>I2H6K8_HENB6</name>
<dbReference type="InterPro" id="IPR013785">
    <property type="entry name" value="Aldolase_TIM"/>
</dbReference>
<keyword evidence="3" id="KW-0285">Flavoprotein</keyword>
<evidence type="ECO:0000313" key="7">
    <source>
        <dbReference type="Proteomes" id="UP000002866"/>
    </source>
</evidence>
<organism evidence="6 7">
    <name type="scientific">Henningerozyma blattae (strain ATCC 34711 / CBS 6284 / DSM 70876 / NBRC 10599 / NRRL Y-10934 / UCD 77-7)</name>
    <name type="common">Yeast</name>
    <name type="synonym">Tetrapisispora blattae</name>
    <dbReference type="NCBI Taxonomy" id="1071380"/>
    <lineage>
        <taxon>Eukaryota</taxon>
        <taxon>Fungi</taxon>
        <taxon>Dikarya</taxon>
        <taxon>Ascomycota</taxon>
        <taxon>Saccharomycotina</taxon>
        <taxon>Saccharomycetes</taxon>
        <taxon>Saccharomycetales</taxon>
        <taxon>Saccharomycetaceae</taxon>
        <taxon>Henningerozyma</taxon>
    </lineage>
</organism>
<dbReference type="SUPFAM" id="SSF51395">
    <property type="entry name" value="FMN-linked oxidoreductases"/>
    <property type="match status" value="1"/>
</dbReference>
<evidence type="ECO:0000256" key="1">
    <source>
        <dbReference type="ARBA" id="ARBA00001917"/>
    </source>
</evidence>
<evidence type="ECO:0000256" key="4">
    <source>
        <dbReference type="ARBA" id="ARBA00023002"/>
    </source>
</evidence>
<keyword evidence="4" id="KW-0560">Oxidoreductase</keyword>
<evidence type="ECO:0000313" key="6">
    <source>
        <dbReference type="EMBL" id="CCH62010.1"/>
    </source>
</evidence>
<dbReference type="EMBL" id="HE806322">
    <property type="protein sequence ID" value="CCH62010.1"/>
    <property type="molecule type" value="Genomic_DNA"/>
</dbReference>
<dbReference type="GO" id="GO:0003959">
    <property type="term" value="F:NADPH dehydrogenase activity"/>
    <property type="evidence" value="ECO:0007669"/>
    <property type="project" value="UniProtKB-ARBA"/>
</dbReference>
<dbReference type="CDD" id="cd02933">
    <property type="entry name" value="OYE_like_FMN"/>
    <property type="match status" value="1"/>
</dbReference>
<gene>
    <name evidence="6" type="primary">TBLA0G00610</name>
    <name evidence="6" type="ORF">TBLA_0G00610</name>
</gene>
<dbReference type="PANTHER" id="PTHR22893">
    <property type="entry name" value="NADH OXIDOREDUCTASE-RELATED"/>
    <property type="match status" value="1"/>
</dbReference>
<dbReference type="InterPro" id="IPR045247">
    <property type="entry name" value="Oye-like"/>
</dbReference>
<proteinExistence type="inferred from homology"/>
<dbReference type="KEGG" id="tbl:TBLA_0G00610"/>
<dbReference type="GeneID" id="14497439"/>
<dbReference type="Gene3D" id="3.20.20.70">
    <property type="entry name" value="Aldolase class I"/>
    <property type="match status" value="1"/>
</dbReference>
<sequence>MSFIKEFKPIALEDTKLFKPIKVSDTNLSHRVVLPPLTRMRASFPGNVPNEEWAPEYYDQRSKRPGSMIITEGTFISPQAAVYDNAQGVWSDKQIAVWKKIFKRVRNNKSYIWPQLWALGRQADAVALKRDGLRFDSPSGIDFGGKYGELYKKYGLSQHILTKEEIKQYVEEFSTAAKKIIDAGADGIEIHAANGFLLNPFLDPISNKRTNEYGGSIENRSRFTLEVVDAVIAAVGHTKVGIRFSAFGTHGTMSGGSEPLIIAQYSHVIGELEKRAKEGNGVVYIHLMEPRVTNPFLLEGEGEYLDDTNDFAYSIWTGIIIRAGNLALHPEISRELSKDERTLLAFVRLYISNPDLPDRLEKGLPLNKYNRETFYHMGAEGYIEYLRYNQAIKIGYNKE</sequence>
<dbReference type="OrthoDB" id="276546at2759"/>
<dbReference type="AlphaFoldDB" id="I2H6K8"/>
<evidence type="ECO:0000259" key="5">
    <source>
        <dbReference type="Pfam" id="PF00724"/>
    </source>
</evidence>
<dbReference type="FunFam" id="3.20.20.70:FF:000138">
    <property type="entry name" value="NADPH dehydrogenase 1"/>
    <property type="match status" value="1"/>
</dbReference>
<comment type="cofactor">
    <cofactor evidence="1">
        <name>FMN</name>
        <dbReference type="ChEBI" id="CHEBI:58210"/>
    </cofactor>
</comment>
<feature type="domain" description="NADH:flavin oxidoreductase/NADH oxidase N-terminal" evidence="5">
    <location>
        <begin position="16"/>
        <end position="367"/>
    </location>
</feature>
<keyword evidence="3" id="KW-0288">FMN</keyword>
<dbReference type="GO" id="GO:0010181">
    <property type="term" value="F:FMN binding"/>
    <property type="evidence" value="ECO:0007669"/>
    <property type="project" value="InterPro"/>
</dbReference>
<dbReference type="Pfam" id="PF00724">
    <property type="entry name" value="Oxidored_FMN"/>
    <property type="match status" value="1"/>
</dbReference>
<dbReference type="RefSeq" id="XP_004181529.1">
    <property type="nucleotide sequence ID" value="XM_004181481.1"/>
</dbReference>
<accession>I2H6K8</accession>
<dbReference type="InterPro" id="IPR001155">
    <property type="entry name" value="OxRdtase_FMN_N"/>
</dbReference>
<protein>
    <recommendedName>
        <fullName evidence="5">NADH:flavin oxidoreductase/NADH oxidase N-terminal domain-containing protein</fullName>
    </recommendedName>
</protein>
<dbReference type="HOGENOM" id="CLU_012153_0_0_1"/>
<evidence type="ECO:0000256" key="2">
    <source>
        <dbReference type="ARBA" id="ARBA00005979"/>
    </source>
</evidence>
<dbReference type="GO" id="GO:0006915">
    <property type="term" value="P:apoptotic process"/>
    <property type="evidence" value="ECO:0007669"/>
    <property type="project" value="UniProtKB-ARBA"/>
</dbReference>
<keyword evidence="7" id="KW-1185">Reference proteome</keyword>
<evidence type="ECO:0000256" key="3">
    <source>
        <dbReference type="ARBA" id="ARBA00022643"/>
    </source>
</evidence>
<dbReference type="OMA" id="GKGPVGY"/>